<keyword evidence="1" id="KW-0812">Transmembrane</keyword>
<dbReference type="RefSeq" id="WP_014678536.1">
    <property type="nucleotide sequence ID" value="NC_017770.1"/>
</dbReference>
<dbReference type="HOGENOM" id="CLU_1325616_0_0_10"/>
<name>H8KXL2_SOLCM</name>
<dbReference type="Proteomes" id="UP000007590">
    <property type="component" value="Chromosome"/>
</dbReference>
<keyword evidence="1" id="KW-0472">Membrane</keyword>
<evidence type="ECO:0000313" key="2">
    <source>
        <dbReference type="EMBL" id="AFD05308.1"/>
    </source>
</evidence>
<dbReference type="STRING" id="929556.Solca_0155"/>
<dbReference type="EMBL" id="CP003349">
    <property type="protein sequence ID" value="AFD05308.1"/>
    <property type="molecule type" value="Genomic_DNA"/>
</dbReference>
<reference evidence="2" key="1">
    <citation type="submission" date="2012-02" db="EMBL/GenBank/DDBJ databases">
        <title>The complete genome of Solitalea canadensis DSM 3403.</title>
        <authorList>
            <consortium name="US DOE Joint Genome Institute (JGI-PGF)"/>
            <person name="Lucas S."/>
            <person name="Copeland A."/>
            <person name="Lapidus A."/>
            <person name="Glavina del Rio T."/>
            <person name="Dalin E."/>
            <person name="Tice H."/>
            <person name="Bruce D."/>
            <person name="Goodwin L."/>
            <person name="Pitluck S."/>
            <person name="Peters L."/>
            <person name="Ovchinnikova G."/>
            <person name="Lu M."/>
            <person name="Kyrpides N."/>
            <person name="Mavromatis K."/>
            <person name="Ivanova N."/>
            <person name="Brettin T."/>
            <person name="Detter J.C."/>
            <person name="Han C."/>
            <person name="Larimer F."/>
            <person name="Land M."/>
            <person name="Hauser L."/>
            <person name="Markowitz V."/>
            <person name="Cheng J.-F."/>
            <person name="Hugenholtz P."/>
            <person name="Woyke T."/>
            <person name="Wu D."/>
            <person name="Spring S."/>
            <person name="Schroeder M."/>
            <person name="Kopitz M."/>
            <person name="Brambilla E."/>
            <person name="Klenk H.-P."/>
            <person name="Eisen J.A."/>
        </authorList>
    </citation>
    <scope>NUCLEOTIDE SEQUENCE</scope>
    <source>
        <strain evidence="2">DSM 3403</strain>
    </source>
</reference>
<gene>
    <name evidence="2" type="ordered locus">Solca_0155</name>
</gene>
<dbReference type="eggNOG" id="ENOG50318WZ">
    <property type="taxonomic scope" value="Bacteria"/>
</dbReference>
<protein>
    <submittedName>
        <fullName evidence="2">Uncharacterized protein</fullName>
    </submittedName>
</protein>
<dbReference type="KEGG" id="scn:Solca_0155"/>
<sequence>MSKLLKRIFARVDISSIVNSHYATLYDNNKLQNEGITTIPRSDWVVFWLVPILISLVLTFFLGVRFNKDSINLLITSLSILIGLLLSLLVLLFDLGKKEKENLVDTSANDKIKYKFQSDKVGLVKEVFSNVLFSVLLSIFTIVFCLLTQISRIDFIYELLPSLIYECMKWLFLIIIHFISFFLLVQFILTLLMILKRFKILFDLEFK</sequence>
<feature type="transmembrane region" description="Helical" evidence="1">
    <location>
        <begin position="45"/>
        <end position="64"/>
    </location>
</feature>
<keyword evidence="1" id="KW-1133">Transmembrane helix</keyword>
<feature type="transmembrane region" description="Helical" evidence="1">
    <location>
        <begin position="127"/>
        <end position="150"/>
    </location>
</feature>
<evidence type="ECO:0000313" key="3">
    <source>
        <dbReference type="Proteomes" id="UP000007590"/>
    </source>
</evidence>
<dbReference type="AlphaFoldDB" id="H8KXL2"/>
<evidence type="ECO:0000256" key="1">
    <source>
        <dbReference type="SAM" id="Phobius"/>
    </source>
</evidence>
<proteinExistence type="predicted"/>
<feature type="transmembrane region" description="Helical" evidence="1">
    <location>
        <begin position="170"/>
        <end position="195"/>
    </location>
</feature>
<keyword evidence="3" id="KW-1185">Reference proteome</keyword>
<dbReference type="OrthoDB" id="9875568at2"/>
<feature type="transmembrane region" description="Helical" evidence="1">
    <location>
        <begin position="70"/>
        <end position="93"/>
    </location>
</feature>
<accession>H8KXL2</accession>
<organism evidence="2 3">
    <name type="scientific">Solitalea canadensis (strain ATCC 29591 / DSM 3403 / JCM 21819 / LMG 8368 / NBRC 15130 / NCIMB 12057 / USAM 9D)</name>
    <name type="common">Flexibacter canadensis</name>
    <dbReference type="NCBI Taxonomy" id="929556"/>
    <lineage>
        <taxon>Bacteria</taxon>
        <taxon>Pseudomonadati</taxon>
        <taxon>Bacteroidota</taxon>
        <taxon>Sphingobacteriia</taxon>
        <taxon>Sphingobacteriales</taxon>
        <taxon>Sphingobacteriaceae</taxon>
        <taxon>Solitalea</taxon>
    </lineage>
</organism>